<dbReference type="SUPFAM" id="SSF52540">
    <property type="entry name" value="P-loop containing nucleoside triphosphate hydrolases"/>
    <property type="match status" value="1"/>
</dbReference>
<name>A0A7W7YFX5_9BACT</name>
<dbReference type="InterPro" id="IPR027417">
    <property type="entry name" value="P-loop_NTPase"/>
</dbReference>
<evidence type="ECO:0000313" key="2">
    <source>
        <dbReference type="EMBL" id="MBB5035468.1"/>
    </source>
</evidence>
<gene>
    <name evidence="2" type="ORF">HNQ65_005079</name>
</gene>
<proteinExistence type="predicted"/>
<dbReference type="EMBL" id="JACHIG010000017">
    <property type="protein sequence ID" value="MBB5035468.1"/>
    <property type="molecule type" value="Genomic_DNA"/>
</dbReference>
<keyword evidence="3" id="KW-1185">Reference proteome</keyword>
<feature type="domain" description="CobQ/CobB/MinD/ParA nucleotide binding" evidence="1">
    <location>
        <begin position="42"/>
        <end position="208"/>
    </location>
</feature>
<dbReference type="Proteomes" id="UP000590740">
    <property type="component" value="Unassembled WGS sequence"/>
</dbReference>
<dbReference type="InterPro" id="IPR002586">
    <property type="entry name" value="CobQ/CobB/MinD/ParA_Nub-bd_dom"/>
</dbReference>
<dbReference type="RefSeq" id="WP_221306295.1">
    <property type="nucleotide sequence ID" value="NZ_JACHIG010000017.1"/>
</dbReference>
<sequence>MEDFAARDSCLQLALSVQETRLNNPVMPAASMAESCTIHLVGGEKGGVGKSLMARLLVHYMQERNLPFRAFDADRSNAALMRYYPEVSTQILTDRHDQMDKIIEAAHEHPGTRIIVDLAAQTHDWLVRWMEGVDMIEMVKEMGYQVRYWHVMDCGKDSVDLLKKLFDQLGSRLSYVIVQNHFRGDTFDLFDKSAEKQRAADLNAPVISIRHLMDHVMHKIDSSNAPFAVGKYPERDNTGLGLVDRQRLKIWLTQTCAQIDKIGL</sequence>
<accession>A0A7W7YFX5</accession>
<protein>
    <recommendedName>
        <fullName evidence="1">CobQ/CobB/MinD/ParA nucleotide binding domain-containing protein</fullName>
    </recommendedName>
</protein>
<evidence type="ECO:0000313" key="3">
    <source>
        <dbReference type="Proteomes" id="UP000590740"/>
    </source>
</evidence>
<organism evidence="2 3">
    <name type="scientific">Prosthecobacter vanneervenii</name>
    <dbReference type="NCBI Taxonomy" id="48466"/>
    <lineage>
        <taxon>Bacteria</taxon>
        <taxon>Pseudomonadati</taxon>
        <taxon>Verrucomicrobiota</taxon>
        <taxon>Verrucomicrobiia</taxon>
        <taxon>Verrucomicrobiales</taxon>
        <taxon>Verrucomicrobiaceae</taxon>
        <taxon>Prosthecobacter</taxon>
    </lineage>
</organism>
<dbReference type="Pfam" id="PF01656">
    <property type="entry name" value="CbiA"/>
    <property type="match status" value="1"/>
</dbReference>
<dbReference type="Gene3D" id="3.40.50.300">
    <property type="entry name" value="P-loop containing nucleotide triphosphate hydrolases"/>
    <property type="match status" value="1"/>
</dbReference>
<reference evidence="2 3" key="1">
    <citation type="submission" date="2020-08" db="EMBL/GenBank/DDBJ databases">
        <title>Genomic Encyclopedia of Type Strains, Phase IV (KMG-IV): sequencing the most valuable type-strain genomes for metagenomic binning, comparative biology and taxonomic classification.</title>
        <authorList>
            <person name="Goeker M."/>
        </authorList>
    </citation>
    <scope>NUCLEOTIDE SEQUENCE [LARGE SCALE GENOMIC DNA]</scope>
    <source>
        <strain evidence="2 3">DSM 12252</strain>
    </source>
</reference>
<evidence type="ECO:0000259" key="1">
    <source>
        <dbReference type="Pfam" id="PF01656"/>
    </source>
</evidence>
<comment type="caution">
    <text evidence="2">The sequence shown here is derived from an EMBL/GenBank/DDBJ whole genome shotgun (WGS) entry which is preliminary data.</text>
</comment>
<dbReference type="AlphaFoldDB" id="A0A7W7YFX5"/>